<keyword evidence="3" id="KW-1185">Reference proteome</keyword>
<reference evidence="3" key="1">
    <citation type="submission" date="2015-07" db="EMBL/GenBank/DDBJ databases">
        <title>Near-Complete Genome Sequence of the Cellulolytic Bacterium Bacteroides (Pseudobacteroides) cellulosolvens ATCC 35603.</title>
        <authorList>
            <person name="Dassa B."/>
            <person name="Utturkar S.M."/>
            <person name="Klingeman D.M."/>
            <person name="Hurt R.A."/>
            <person name="Keller M."/>
            <person name="Xu J."/>
            <person name="Reddy Y.H.K."/>
            <person name="Borovok I."/>
            <person name="Grinberg I.R."/>
            <person name="Lamed R."/>
            <person name="Zhivin O."/>
            <person name="Bayer E.A."/>
            <person name="Brown S.D."/>
        </authorList>
    </citation>
    <scope>NUCLEOTIDE SEQUENCE [LARGE SCALE GENOMIC DNA]</scope>
    <source>
        <strain evidence="3">DSM 2933</strain>
    </source>
</reference>
<evidence type="ECO:0000313" key="2">
    <source>
        <dbReference type="EMBL" id="KNY29219.1"/>
    </source>
</evidence>
<dbReference type="Gene3D" id="3.40.50.2000">
    <property type="entry name" value="Glycogen Phosphorylase B"/>
    <property type="match status" value="2"/>
</dbReference>
<dbReference type="PANTHER" id="PTHR48050:SF13">
    <property type="entry name" value="STEROL 3-BETA-GLUCOSYLTRANSFERASE UGT80A2"/>
    <property type="match status" value="1"/>
</dbReference>
<dbReference type="GO" id="GO:0017000">
    <property type="term" value="P:antibiotic biosynthetic process"/>
    <property type="evidence" value="ECO:0007669"/>
    <property type="project" value="UniProtKB-ARBA"/>
</dbReference>
<gene>
    <name evidence="2" type="ORF">Bccel_4493</name>
</gene>
<dbReference type="eggNOG" id="COG1819">
    <property type="taxonomic scope" value="Bacteria"/>
</dbReference>
<feature type="domain" description="Erythromycin biosynthesis protein CIII-like C-terminal" evidence="1">
    <location>
        <begin position="291"/>
        <end position="380"/>
    </location>
</feature>
<dbReference type="PANTHER" id="PTHR48050">
    <property type="entry name" value="STEROL 3-BETA-GLUCOSYLTRANSFERASE"/>
    <property type="match status" value="1"/>
</dbReference>
<evidence type="ECO:0000259" key="1">
    <source>
        <dbReference type="Pfam" id="PF06722"/>
    </source>
</evidence>
<keyword evidence="2" id="KW-0808">Transferase</keyword>
<sequence length="411" mass="47086">MKIIIVTLGSVGDIKPFIWMGRVLSKVGQHLVFLTNPYYEKQITTEGFEFHPIGTIDDYYIAITPPVTTGNKFKDKAEGVKAVKRLFNYLYLKPSKDIYDIVTRLKTPDTIILNHFCVYGAKIAAEKLNIKNININLSPYCLRPFKAVDSFSALIENRMVKVIYNFFDNQLIKKTINNIREELGLKPLKKNSAEWMFEGINWYLFPNWLLNFKLSNDLNTNFVGFPESLKGENNLPDNIMDFFKTHEKPILFTPGTAFQDNKNFFSEAVITLEKMSKPGIFLTKFKDALPEKLPENIIHAEYLPLEHLLDKCCAIVHHGGIGTCYEALKAGIPQLICYRIDEQKGNSHAIKALGVSNELTFKRVSSKLLLEGLEIIHNNDVLIKCNEISKKLHVERTEINLLMYFEKVQAI</sequence>
<dbReference type="InterPro" id="IPR010610">
    <property type="entry name" value="EryCIII-like_C"/>
</dbReference>
<dbReference type="OrthoDB" id="9805366at2"/>
<protein>
    <submittedName>
        <fullName evidence="2">UDP-glucuronosyl/UDP-glucosyltransferase</fullName>
    </submittedName>
</protein>
<evidence type="ECO:0000313" key="3">
    <source>
        <dbReference type="Proteomes" id="UP000036923"/>
    </source>
</evidence>
<proteinExistence type="predicted"/>
<dbReference type="GO" id="GO:0016758">
    <property type="term" value="F:hexosyltransferase activity"/>
    <property type="evidence" value="ECO:0007669"/>
    <property type="project" value="UniProtKB-ARBA"/>
</dbReference>
<name>A0A0L6JU36_9FIRM</name>
<dbReference type="RefSeq" id="WP_036944421.1">
    <property type="nucleotide sequence ID" value="NZ_JQKC01000028.1"/>
</dbReference>
<dbReference type="Proteomes" id="UP000036923">
    <property type="component" value="Unassembled WGS sequence"/>
</dbReference>
<dbReference type="SUPFAM" id="SSF53756">
    <property type="entry name" value="UDP-Glycosyltransferase/glycogen phosphorylase"/>
    <property type="match status" value="1"/>
</dbReference>
<dbReference type="Pfam" id="PF06722">
    <property type="entry name" value="EryCIII-like_C"/>
    <property type="match status" value="1"/>
</dbReference>
<dbReference type="GO" id="GO:0008194">
    <property type="term" value="F:UDP-glycosyltransferase activity"/>
    <property type="evidence" value="ECO:0007669"/>
    <property type="project" value="InterPro"/>
</dbReference>
<dbReference type="EMBL" id="LGTC01000001">
    <property type="protein sequence ID" value="KNY29219.1"/>
    <property type="molecule type" value="Genomic_DNA"/>
</dbReference>
<organism evidence="2 3">
    <name type="scientific">Pseudobacteroides cellulosolvens ATCC 35603 = DSM 2933</name>
    <dbReference type="NCBI Taxonomy" id="398512"/>
    <lineage>
        <taxon>Bacteria</taxon>
        <taxon>Bacillati</taxon>
        <taxon>Bacillota</taxon>
        <taxon>Clostridia</taxon>
        <taxon>Eubacteriales</taxon>
        <taxon>Oscillospiraceae</taxon>
        <taxon>Pseudobacteroides</taxon>
    </lineage>
</organism>
<accession>A0A0L6JU36</accession>
<dbReference type="STRING" id="398512.Bccel_4493"/>
<comment type="caution">
    <text evidence="2">The sequence shown here is derived from an EMBL/GenBank/DDBJ whole genome shotgun (WGS) entry which is preliminary data.</text>
</comment>
<dbReference type="InterPro" id="IPR050426">
    <property type="entry name" value="Glycosyltransferase_28"/>
</dbReference>
<dbReference type="InterPro" id="IPR002213">
    <property type="entry name" value="UDP_glucos_trans"/>
</dbReference>
<dbReference type="AlphaFoldDB" id="A0A0L6JU36"/>
<dbReference type="CDD" id="cd03784">
    <property type="entry name" value="GT1_Gtf-like"/>
    <property type="match status" value="1"/>
</dbReference>